<sequence>MQSTLFELPASPEPDLWSFDWIVASISGGKDSQALLDLIVELADRAGVRHRLVAVHADLGEMEWEGVAALAAEHAAHYGIPFYLVSRTVEGESQSLLEQVEERGMWPDAARRYCTSDHKRGPIGRFITWLVNQTRAERGRDYRVRVLHVMGMRAQESPARAHRDPLRDDERNSSGTRYVLEWLILHRWTTEEVWERIAQAGTRIHPAYLAGMPRLSCVFCVLSSKSALVLAAQLNPELAERYAAVERRIGHRFRANLSMAQIIEEARQRPRVKVVEGWAG</sequence>
<accession>A0ABT9QWN0</accession>
<gene>
    <name evidence="2" type="ORF">J2853_009655</name>
</gene>
<dbReference type="InterPro" id="IPR002500">
    <property type="entry name" value="PAPS_reduct_dom"/>
</dbReference>
<protein>
    <submittedName>
        <fullName evidence="2">3'-phosphoadenosine 5'-phosphosulfate sulfotransferase (PAPS reductase)/FAD synthetase</fullName>
    </submittedName>
</protein>
<dbReference type="InterPro" id="IPR050128">
    <property type="entry name" value="Sulfate_adenylyltrnsfr_sub2"/>
</dbReference>
<evidence type="ECO:0000313" key="2">
    <source>
        <dbReference type="EMBL" id="MDP9850359.1"/>
    </source>
</evidence>
<proteinExistence type="predicted"/>
<dbReference type="PANTHER" id="PTHR43196:SF2">
    <property type="entry name" value="PHOSPHOADENOSINE PHOSPHOSULFATE REDUCTASE"/>
    <property type="match status" value="1"/>
</dbReference>
<dbReference type="Pfam" id="PF01507">
    <property type="entry name" value="PAPS_reduct"/>
    <property type="match status" value="1"/>
</dbReference>
<name>A0ABT9QWN0_9ACTN</name>
<dbReference type="EMBL" id="JAUSQU010000003">
    <property type="protein sequence ID" value="MDP9850359.1"/>
    <property type="molecule type" value="Genomic_DNA"/>
</dbReference>
<dbReference type="PANTHER" id="PTHR43196">
    <property type="entry name" value="SULFATE ADENYLYLTRANSFERASE SUBUNIT 2"/>
    <property type="match status" value="1"/>
</dbReference>
<keyword evidence="3" id="KW-1185">Reference proteome</keyword>
<evidence type="ECO:0000313" key="3">
    <source>
        <dbReference type="Proteomes" id="UP001225356"/>
    </source>
</evidence>
<comment type="caution">
    <text evidence="2">The sequence shown here is derived from an EMBL/GenBank/DDBJ whole genome shotgun (WGS) entry which is preliminary data.</text>
</comment>
<dbReference type="Proteomes" id="UP001225356">
    <property type="component" value="Unassembled WGS sequence"/>
</dbReference>
<dbReference type="RefSeq" id="WP_307569336.1">
    <property type="nucleotide sequence ID" value="NZ_JAUSQU010000003.1"/>
</dbReference>
<organism evidence="2 3">
    <name type="scientific">Streptosporangium lutulentum</name>
    <dbReference type="NCBI Taxonomy" id="1461250"/>
    <lineage>
        <taxon>Bacteria</taxon>
        <taxon>Bacillati</taxon>
        <taxon>Actinomycetota</taxon>
        <taxon>Actinomycetes</taxon>
        <taxon>Streptosporangiales</taxon>
        <taxon>Streptosporangiaceae</taxon>
        <taxon>Streptosporangium</taxon>
    </lineage>
</organism>
<dbReference type="InterPro" id="IPR014729">
    <property type="entry name" value="Rossmann-like_a/b/a_fold"/>
</dbReference>
<evidence type="ECO:0000259" key="1">
    <source>
        <dbReference type="Pfam" id="PF01507"/>
    </source>
</evidence>
<reference evidence="2 3" key="1">
    <citation type="submission" date="2023-07" db="EMBL/GenBank/DDBJ databases">
        <title>Sequencing the genomes of 1000 actinobacteria strains.</title>
        <authorList>
            <person name="Klenk H.-P."/>
        </authorList>
    </citation>
    <scope>NUCLEOTIDE SEQUENCE [LARGE SCALE GENOMIC DNA]</scope>
    <source>
        <strain evidence="2 3">DSM 46740</strain>
    </source>
</reference>
<dbReference type="SUPFAM" id="SSF52402">
    <property type="entry name" value="Adenine nucleotide alpha hydrolases-like"/>
    <property type="match status" value="1"/>
</dbReference>
<dbReference type="Gene3D" id="3.40.50.620">
    <property type="entry name" value="HUPs"/>
    <property type="match status" value="1"/>
</dbReference>
<feature type="domain" description="Phosphoadenosine phosphosulphate reductase" evidence="1">
    <location>
        <begin position="22"/>
        <end position="220"/>
    </location>
</feature>